<dbReference type="Pfam" id="PF01431">
    <property type="entry name" value="Peptidase_M13"/>
    <property type="match status" value="1"/>
</dbReference>
<keyword evidence="3" id="KW-0645">Protease</keyword>
<dbReference type="GO" id="GO:0005886">
    <property type="term" value="C:plasma membrane"/>
    <property type="evidence" value="ECO:0007669"/>
    <property type="project" value="TreeGrafter"/>
</dbReference>
<dbReference type="GO" id="GO:0046872">
    <property type="term" value="F:metal ion binding"/>
    <property type="evidence" value="ECO:0007669"/>
    <property type="project" value="UniProtKB-KW"/>
</dbReference>
<evidence type="ECO:0000259" key="8">
    <source>
        <dbReference type="Pfam" id="PF01431"/>
    </source>
</evidence>
<dbReference type="Gene3D" id="1.10.1380.10">
    <property type="entry name" value="Neutral endopeptidase , domain2"/>
    <property type="match status" value="1"/>
</dbReference>
<dbReference type="PANTHER" id="PTHR11733">
    <property type="entry name" value="ZINC METALLOPROTEASE FAMILY M13 NEPRILYSIN-RELATED"/>
    <property type="match status" value="1"/>
</dbReference>
<dbReference type="PROSITE" id="PS51885">
    <property type="entry name" value="NEPRILYSIN"/>
    <property type="match status" value="1"/>
</dbReference>
<evidence type="ECO:0000256" key="5">
    <source>
        <dbReference type="ARBA" id="ARBA00022801"/>
    </source>
</evidence>
<keyword evidence="4" id="KW-0479">Metal-binding</keyword>
<dbReference type="InterPro" id="IPR000718">
    <property type="entry name" value="Peptidase_M13"/>
</dbReference>
<dbReference type="InterPro" id="IPR018497">
    <property type="entry name" value="Peptidase_M13_C"/>
</dbReference>
<comment type="caution">
    <text evidence="10">The sequence shown here is derived from an EMBL/GenBank/DDBJ whole genome shotgun (WGS) entry which is preliminary data.</text>
</comment>
<dbReference type="OrthoDB" id="9775677at2"/>
<evidence type="ECO:0000256" key="7">
    <source>
        <dbReference type="ARBA" id="ARBA00023049"/>
    </source>
</evidence>
<keyword evidence="5" id="KW-0378">Hydrolase</keyword>
<reference evidence="10 11" key="1">
    <citation type="submission" date="2018-04" db="EMBL/GenBank/DDBJ databases">
        <title>Genomic Encyclopedia of Type Strains, Phase IV (KMG-IV): sequencing the most valuable type-strain genomes for metagenomic binning, comparative biology and taxonomic classification.</title>
        <authorList>
            <person name="Goeker M."/>
        </authorList>
    </citation>
    <scope>NUCLEOTIDE SEQUENCE [LARGE SCALE GENOMIC DNA]</scope>
    <source>
        <strain evidence="10 11">DSM 28795</strain>
    </source>
</reference>
<dbReference type="PRINTS" id="PR00786">
    <property type="entry name" value="NEPRILYSIN"/>
</dbReference>
<comment type="similarity">
    <text evidence="2">Belongs to the peptidase M13 family.</text>
</comment>
<sequence>MVRLQDDFYEAINGAWIDQATIPADKPATGGFYDLIEDIEQLERQELADFESGKKPIPAPLKNFVAFHKLTSNWDQRQQGIQQIVTQYLAPLQAITSWSAWQKNAGQLIKNAYSTELAFGISPDSKNTAINELWLTAPDIILPDTTSYDDPESSQQLLAVWSKMVKEILVKVGFDQATADQMVEQALAFDRMIANRSSSNEEMSDYWKNYHPTALADLQKRLPEYDLSTTLTEILDSSVEKVIISDAKFWDKAPEVYQAENFEAIKAWTMIQAVLEIAPFLSNDLRILAGQYQRTLSGTAEASEPAKAAFRQAHAFFASVVGLWYGENFFGPQAKADVTKMVKSIIKVYEQRFEHNDWLTPATLEKAKVKLNALTIKVGYPDFIPDYLINRTVDSEQSLVDNIIRFSKEAVAYHLSKWHQKPNAEVWGMSADTVNAYYSPDFNQIVFPAAILQAPFYQLNQSASANFGGIGTVIAHEITHAFDTNGARFDEHGNLHEWWQPSDFENFEARTKLIEEQFDGLESAGAKINGHLTVSENVADLGGISAALTAAQADPAFNVHDFFENQAQIWRQKASDDYLKLLASIDVHAPAKLRVNVPVTNFDLFFDTYQVKKGDGMWREPADRVQIW</sequence>
<dbReference type="Pfam" id="PF05649">
    <property type="entry name" value="Peptidase_M13_N"/>
    <property type="match status" value="1"/>
</dbReference>
<dbReference type="Proteomes" id="UP000245433">
    <property type="component" value="Unassembled WGS sequence"/>
</dbReference>
<keyword evidence="7" id="KW-0482">Metalloprotease</keyword>
<dbReference type="InterPro" id="IPR042089">
    <property type="entry name" value="Peptidase_M13_dom_2"/>
</dbReference>
<evidence type="ECO:0000259" key="9">
    <source>
        <dbReference type="Pfam" id="PF05649"/>
    </source>
</evidence>
<evidence type="ECO:0000256" key="4">
    <source>
        <dbReference type="ARBA" id="ARBA00022723"/>
    </source>
</evidence>
<dbReference type="InterPro" id="IPR024079">
    <property type="entry name" value="MetalloPept_cat_dom_sf"/>
</dbReference>
<organism evidence="10 11">
    <name type="scientific">Convivina intestini</name>
    <dbReference type="NCBI Taxonomy" id="1505726"/>
    <lineage>
        <taxon>Bacteria</taxon>
        <taxon>Bacillati</taxon>
        <taxon>Bacillota</taxon>
        <taxon>Bacilli</taxon>
        <taxon>Lactobacillales</taxon>
        <taxon>Lactobacillaceae</taxon>
        <taxon>Convivina</taxon>
    </lineage>
</organism>
<dbReference type="Gene3D" id="3.40.390.10">
    <property type="entry name" value="Collagenase (Catalytic Domain)"/>
    <property type="match status" value="1"/>
</dbReference>
<evidence type="ECO:0000256" key="6">
    <source>
        <dbReference type="ARBA" id="ARBA00022833"/>
    </source>
</evidence>
<keyword evidence="11" id="KW-1185">Reference proteome</keyword>
<feature type="domain" description="Peptidase M13 C-terminal" evidence="8">
    <location>
        <begin position="435"/>
        <end position="625"/>
    </location>
</feature>
<feature type="domain" description="Peptidase M13 N-terminal" evidence="9">
    <location>
        <begin position="5"/>
        <end position="381"/>
    </location>
</feature>
<dbReference type="GO" id="GO:0004222">
    <property type="term" value="F:metalloendopeptidase activity"/>
    <property type="evidence" value="ECO:0007669"/>
    <property type="project" value="InterPro"/>
</dbReference>
<dbReference type="PANTHER" id="PTHR11733:SF167">
    <property type="entry name" value="FI17812P1-RELATED"/>
    <property type="match status" value="1"/>
</dbReference>
<evidence type="ECO:0000313" key="10">
    <source>
        <dbReference type="EMBL" id="PVY82828.1"/>
    </source>
</evidence>
<evidence type="ECO:0000256" key="2">
    <source>
        <dbReference type="ARBA" id="ARBA00007357"/>
    </source>
</evidence>
<dbReference type="EMBL" id="QEKT01000010">
    <property type="protein sequence ID" value="PVY82828.1"/>
    <property type="molecule type" value="Genomic_DNA"/>
</dbReference>
<name>A0A2U1D572_9LACO</name>
<accession>A0A2U1D572</accession>
<evidence type="ECO:0000256" key="3">
    <source>
        <dbReference type="ARBA" id="ARBA00022670"/>
    </source>
</evidence>
<dbReference type="InterPro" id="IPR008753">
    <property type="entry name" value="Peptidase_M13_N"/>
</dbReference>
<dbReference type="GO" id="GO:0016485">
    <property type="term" value="P:protein processing"/>
    <property type="evidence" value="ECO:0007669"/>
    <property type="project" value="TreeGrafter"/>
</dbReference>
<evidence type="ECO:0000313" key="11">
    <source>
        <dbReference type="Proteomes" id="UP000245433"/>
    </source>
</evidence>
<protein>
    <submittedName>
        <fullName evidence="10">Oligopeptidase O3</fullName>
    </submittedName>
</protein>
<gene>
    <name evidence="10" type="ORF">C7384_11020</name>
</gene>
<dbReference type="RefSeq" id="WP_089940217.1">
    <property type="nucleotide sequence ID" value="NZ_CAKOEX010000010.1"/>
</dbReference>
<comment type="cofactor">
    <cofactor evidence="1">
        <name>Zn(2+)</name>
        <dbReference type="ChEBI" id="CHEBI:29105"/>
    </cofactor>
</comment>
<dbReference type="CDD" id="cd08662">
    <property type="entry name" value="M13"/>
    <property type="match status" value="1"/>
</dbReference>
<dbReference type="AlphaFoldDB" id="A0A2U1D572"/>
<keyword evidence="6" id="KW-0862">Zinc</keyword>
<evidence type="ECO:0000256" key="1">
    <source>
        <dbReference type="ARBA" id="ARBA00001947"/>
    </source>
</evidence>
<proteinExistence type="inferred from homology"/>
<dbReference type="SUPFAM" id="SSF55486">
    <property type="entry name" value="Metalloproteases ('zincins'), catalytic domain"/>
    <property type="match status" value="1"/>
</dbReference>